<proteinExistence type="predicted"/>
<geneLocation type="plasmid" evidence="1 2">
    <name>p1</name>
</geneLocation>
<reference evidence="1" key="1">
    <citation type="submission" date="2020-04" db="EMBL/GenBank/DDBJ databases">
        <title>A novel bacterium ('Candidatus Sarcina troglodytae' sp. nov.) linked to a protracted, uniformly lethal epizootic among sanctuary western chimpanzees (Pan troglodytes verus) in Sierra Leone.</title>
        <authorList>
            <person name="Owens L.A."/>
            <person name="Colitti B."/>
            <person name="Hirji I."/>
            <person name="Pizaro A."/>
            <person name="Jaffe J.E."/>
            <person name="Moittie S."/>
            <person name="Bishop-Lilly K.A."/>
            <person name="Estrella L.A."/>
            <person name="Voegtly L.J."/>
            <person name="Kuhn J.H."/>
            <person name="Suen G."/>
            <person name="Deblois C.L."/>
            <person name="Dunn C."/>
            <person name="Juan-Salles C."/>
            <person name="Goldberg T.L."/>
        </authorList>
    </citation>
    <scope>NUCLEOTIDE SEQUENCE</scope>
    <source>
        <strain evidence="1">JB2</strain>
    </source>
</reference>
<keyword evidence="1" id="KW-0614">Plasmid</keyword>
<evidence type="ECO:0000313" key="2">
    <source>
        <dbReference type="Proteomes" id="UP000594603"/>
    </source>
</evidence>
<gene>
    <name evidence="1" type="ORF">HH195_11605</name>
</gene>
<organism evidence="1 2">
    <name type="scientific">Candidatus Sarcina troglodytae</name>
    <dbReference type="NCBI Taxonomy" id="2726954"/>
    <lineage>
        <taxon>Bacteria</taxon>
        <taxon>Bacillati</taxon>
        <taxon>Bacillota</taxon>
        <taxon>Clostridia</taxon>
        <taxon>Eubacteriales</taxon>
        <taxon>Clostridiaceae</taxon>
        <taxon>Sarcina</taxon>
    </lineage>
</organism>
<keyword evidence="2" id="KW-1185">Reference proteome</keyword>
<protein>
    <submittedName>
        <fullName evidence="1">Uncharacterized protein</fullName>
    </submittedName>
</protein>
<dbReference type="Proteomes" id="UP000594603">
    <property type="component" value="Plasmid p1"/>
</dbReference>
<dbReference type="EMBL" id="CP051755">
    <property type="protein sequence ID" value="QPJ86572.1"/>
    <property type="molecule type" value="Genomic_DNA"/>
</dbReference>
<sequence>MKLKKISINLKKVPSFANFTQRQYDYDKLEKQLLGWDNFEDNYEIDDI</sequence>
<accession>A0ACD1BGN1</accession>
<name>A0ACD1BGN1_9CLOT</name>
<evidence type="ECO:0000313" key="1">
    <source>
        <dbReference type="EMBL" id="QPJ86572.1"/>
    </source>
</evidence>